<evidence type="ECO:0000256" key="4">
    <source>
        <dbReference type="RuleBase" id="RU000363"/>
    </source>
</evidence>
<evidence type="ECO:0000256" key="3">
    <source>
        <dbReference type="ARBA" id="ARBA00023002"/>
    </source>
</evidence>
<organism evidence="6 7">
    <name type="scientific">Fomitopsis schrenkii</name>
    <name type="common">Brown rot fungus</name>
    <dbReference type="NCBI Taxonomy" id="2126942"/>
    <lineage>
        <taxon>Eukaryota</taxon>
        <taxon>Fungi</taxon>
        <taxon>Dikarya</taxon>
        <taxon>Basidiomycota</taxon>
        <taxon>Agaricomycotina</taxon>
        <taxon>Agaricomycetes</taxon>
        <taxon>Polyporales</taxon>
        <taxon>Fomitopsis</taxon>
    </lineage>
</organism>
<sequence>MPDGNLKFATTNLFDVKGWTVVVTGGGTGIGLMITQAFANNGARVYITGRRADVLQTTVNEWGTKLAHPEGKIIPILADITDKNSIQKLAQEVAKHEDHVDVLVNNAGIDGDTSAVEKGDESAEALQKEWWSEEMNTWEDVYRTNVMGHFFTTVAFLPLLSAATKRGAGHTGNVIIISSISGITRTTQHHIAYNTSKAASIHLNTLLAQEMRRSGVRVRVNSIAPGIFPSEMSVSESNAQNKSAIPTDDSYGKKNGIPAGRPGGEEDMAQAALFLACNQYLYGQTVTVDGGYLLEHP</sequence>
<keyword evidence="2" id="KW-0521">NADP</keyword>
<dbReference type="CDD" id="cd05233">
    <property type="entry name" value="SDR_c"/>
    <property type="match status" value="1"/>
</dbReference>
<dbReference type="PRINTS" id="PR00080">
    <property type="entry name" value="SDRFAMILY"/>
</dbReference>
<feature type="region of interest" description="Disordered" evidence="5">
    <location>
        <begin position="238"/>
        <end position="263"/>
    </location>
</feature>
<dbReference type="eggNOG" id="KOG0725">
    <property type="taxonomic scope" value="Eukaryota"/>
</dbReference>
<dbReference type="GO" id="GO:0016491">
    <property type="term" value="F:oxidoreductase activity"/>
    <property type="evidence" value="ECO:0007669"/>
    <property type="project" value="UniProtKB-KW"/>
</dbReference>
<dbReference type="InterPro" id="IPR036291">
    <property type="entry name" value="NAD(P)-bd_dom_sf"/>
</dbReference>
<reference evidence="6 7" key="1">
    <citation type="journal article" date="2012" name="Science">
        <title>The Paleozoic origin of enzymatic lignin decomposition reconstructed from 31 fungal genomes.</title>
        <authorList>
            <person name="Floudas D."/>
            <person name="Binder M."/>
            <person name="Riley R."/>
            <person name="Barry K."/>
            <person name="Blanchette R.A."/>
            <person name="Henrissat B."/>
            <person name="Martinez A.T."/>
            <person name="Otillar R."/>
            <person name="Spatafora J.W."/>
            <person name="Yadav J.S."/>
            <person name="Aerts A."/>
            <person name="Benoit I."/>
            <person name="Boyd A."/>
            <person name="Carlson A."/>
            <person name="Copeland A."/>
            <person name="Coutinho P.M."/>
            <person name="de Vries R.P."/>
            <person name="Ferreira P."/>
            <person name="Findley K."/>
            <person name="Foster B."/>
            <person name="Gaskell J."/>
            <person name="Glotzer D."/>
            <person name="Gorecki P."/>
            <person name="Heitman J."/>
            <person name="Hesse C."/>
            <person name="Hori C."/>
            <person name="Igarashi K."/>
            <person name="Jurgens J.A."/>
            <person name="Kallen N."/>
            <person name="Kersten P."/>
            <person name="Kohler A."/>
            <person name="Kuees U."/>
            <person name="Kumar T.K.A."/>
            <person name="Kuo A."/>
            <person name="LaButti K."/>
            <person name="Larrondo L.F."/>
            <person name="Lindquist E."/>
            <person name="Ling A."/>
            <person name="Lombard V."/>
            <person name="Lucas S."/>
            <person name="Lundell T."/>
            <person name="Martin R."/>
            <person name="McLaughlin D.J."/>
            <person name="Morgenstern I."/>
            <person name="Morin E."/>
            <person name="Murat C."/>
            <person name="Nagy L.G."/>
            <person name="Nolan M."/>
            <person name="Ohm R.A."/>
            <person name="Patyshakuliyeva A."/>
            <person name="Rokas A."/>
            <person name="Ruiz-Duenas F.J."/>
            <person name="Sabat G."/>
            <person name="Salamov A."/>
            <person name="Samejima M."/>
            <person name="Schmutz J."/>
            <person name="Slot J.C."/>
            <person name="St John F."/>
            <person name="Stenlid J."/>
            <person name="Sun H."/>
            <person name="Sun S."/>
            <person name="Syed K."/>
            <person name="Tsang A."/>
            <person name="Wiebenga A."/>
            <person name="Young D."/>
            <person name="Pisabarro A."/>
            <person name="Eastwood D.C."/>
            <person name="Martin F."/>
            <person name="Cullen D."/>
            <person name="Grigoriev I.V."/>
            <person name="Hibbett D.S."/>
        </authorList>
    </citation>
    <scope>NUCLEOTIDE SEQUENCE</scope>
    <source>
        <strain evidence="7">FP-58527</strain>
    </source>
</reference>
<evidence type="ECO:0000256" key="5">
    <source>
        <dbReference type="SAM" id="MobiDB-lite"/>
    </source>
</evidence>
<gene>
    <name evidence="6" type="ORF">FOMPIDRAFT_47117</name>
</gene>
<evidence type="ECO:0000256" key="2">
    <source>
        <dbReference type="ARBA" id="ARBA00022857"/>
    </source>
</evidence>
<name>S8EC47_FOMSC</name>
<dbReference type="STRING" id="743788.S8EC47"/>
<dbReference type="PROSITE" id="PS00061">
    <property type="entry name" value="ADH_SHORT"/>
    <property type="match status" value="1"/>
</dbReference>
<dbReference type="OrthoDB" id="3819888at2759"/>
<dbReference type="PANTHER" id="PTHR43618">
    <property type="entry name" value="7-ALPHA-HYDROXYSTEROID DEHYDROGENASE"/>
    <property type="match status" value="1"/>
</dbReference>
<evidence type="ECO:0000313" key="6">
    <source>
        <dbReference type="EMBL" id="EPT00784.1"/>
    </source>
</evidence>
<dbReference type="Gene3D" id="3.40.50.720">
    <property type="entry name" value="NAD(P)-binding Rossmann-like Domain"/>
    <property type="match status" value="1"/>
</dbReference>
<dbReference type="HOGENOM" id="CLU_010194_12_1_1"/>
<protein>
    <submittedName>
        <fullName evidence="6">NAD-binding protein</fullName>
    </submittedName>
</protein>
<accession>S8EC47</accession>
<dbReference type="AlphaFoldDB" id="S8EC47"/>
<dbReference type="EMBL" id="KE504146">
    <property type="protein sequence ID" value="EPT00784.1"/>
    <property type="molecule type" value="Genomic_DNA"/>
</dbReference>
<evidence type="ECO:0000256" key="1">
    <source>
        <dbReference type="ARBA" id="ARBA00006484"/>
    </source>
</evidence>
<dbReference type="SUPFAM" id="SSF51735">
    <property type="entry name" value="NAD(P)-binding Rossmann-fold domains"/>
    <property type="match status" value="1"/>
</dbReference>
<evidence type="ECO:0000313" key="7">
    <source>
        <dbReference type="Proteomes" id="UP000015241"/>
    </source>
</evidence>
<comment type="similarity">
    <text evidence="1 4">Belongs to the short-chain dehydrogenases/reductases (SDR) family.</text>
</comment>
<proteinExistence type="inferred from homology"/>
<dbReference type="PANTHER" id="PTHR43618:SF4">
    <property type="entry name" value="SHORT CHAIN DEHYDROGENASE_REDUCTASE FAMILY (AFU_ORTHOLOGUE AFUA_7G04540)"/>
    <property type="match status" value="1"/>
</dbReference>
<dbReference type="Proteomes" id="UP000015241">
    <property type="component" value="Unassembled WGS sequence"/>
</dbReference>
<dbReference type="InterPro" id="IPR002347">
    <property type="entry name" value="SDR_fam"/>
</dbReference>
<dbReference type="InterPro" id="IPR020904">
    <property type="entry name" value="Sc_DH/Rdtase_CS"/>
</dbReference>
<keyword evidence="3" id="KW-0560">Oxidoreductase</keyword>
<keyword evidence="7" id="KW-1185">Reference proteome</keyword>
<dbReference type="InterPro" id="IPR052178">
    <property type="entry name" value="Sec_Metab_Biosynth_SDR"/>
</dbReference>
<dbReference type="InParanoid" id="S8EC47"/>
<dbReference type="Pfam" id="PF00106">
    <property type="entry name" value="adh_short"/>
    <property type="match status" value="1"/>
</dbReference>
<dbReference type="PRINTS" id="PR00081">
    <property type="entry name" value="GDHRDH"/>
</dbReference>